<sequence length="114" mass="12789">MSSYQSGLEGEEQACSYLKAMGMQVLCMRYRADSGEIDIIASDGGKIRFTEVKYRPQSRLGAGIAVIDEDKRRRLLRAAKAYLKEKRPGASWQIDLIEITRAGVYLIEDAARGR</sequence>
<comment type="caution">
    <text evidence="1">The sequence shown here is derived from an EMBL/GenBank/DDBJ whole genome shotgun (WGS) entry which is preliminary data.</text>
</comment>
<gene>
    <name evidence="1" type="ORF">SDC9_131398</name>
</gene>
<dbReference type="InterPro" id="IPR003509">
    <property type="entry name" value="UPF0102_YraN-like"/>
</dbReference>
<dbReference type="SUPFAM" id="SSF52980">
    <property type="entry name" value="Restriction endonuclease-like"/>
    <property type="match status" value="1"/>
</dbReference>
<reference evidence="1" key="1">
    <citation type="submission" date="2019-08" db="EMBL/GenBank/DDBJ databases">
        <authorList>
            <person name="Kucharzyk K."/>
            <person name="Murdoch R.W."/>
            <person name="Higgins S."/>
            <person name="Loffler F."/>
        </authorList>
    </citation>
    <scope>NUCLEOTIDE SEQUENCE</scope>
</reference>
<proteinExistence type="inferred from homology"/>
<dbReference type="InterPro" id="IPR011856">
    <property type="entry name" value="tRNA_endonuc-like_dom_sf"/>
</dbReference>
<dbReference type="InterPro" id="IPR011335">
    <property type="entry name" value="Restrct_endonuc-II-like"/>
</dbReference>
<accession>A0A645D547</accession>
<dbReference type="PANTHER" id="PTHR34039">
    <property type="entry name" value="UPF0102 PROTEIN YRAN"/>
    <property type="match status" value="1"/>
</dbReference>
<dbReference type="AlphaFoldDB" id="A0A645D547"/>
<dbReference type="Pfam" id="PF02021">
    <property type="entry name" value="UPF0102"/>
    <property type="match status" value="1"/>
</dbReference>
<organism evidence="1">
    <name type="scientific">bioreactor metagenome</name>
    <dbReference type="NCBI Taxonomy" id="1076179"/>
    <lineage>
        <taxon>unclassified sequences</taxon>
        <taxon>metagenomes</taxon>
        <taxon>ecological metagenomes</taxon>
    </lineage>
</organism>
<dbReference type="EMBL" id="VSSQ01032903">
    <property type="protein sequence ID" value="MPM84327.1"/>
    <property type="molecule type" value="Genomic_DNA"/>
</dbReference>
<dbReference type="GO" id="GO:0003676">
    <property type="term" value="F:nucleic acid binding"/>
    <property type="evidence" value="ECO:0007669"/>
    <property type="project" value="InterPro"/>
</dbReference>
<dbReference type="HAMAP" id="MF_00048">
    <property type="entry name" value="UPF0102"/>
    <property type="match status" value="1"/>
</dbReference>
<name>A0A645D547_9ZZZZ</name>
<protein>
    <submittedName>
        <fullName evidence="1">Uncharacterized protein</fullName>
    </submittedName>
</protein>
<dbReference type="PANTHER" id="PTHR34039:SF1">
    <property type="entry name" value="UPF0102 PROTEIN YRAN"/>
    <property type="match status" value="1"/>
</dbReference>
<dbReference type="Gene3D" id="3.40.1350.10">
    <property type="match status" value="1"/>
</dbReference>
<evidence type="ECO:0000313" key="1">
    <source>
        <dbReference type="EMBL" id="MPM84327.1"/>
    </source>
</evidence>